<dbReference type="PANTHER" id="PTHR11328">
    <property type="entry name" value="MAJOR FACILITATOR SUPERFAMILY DOMAIN-CONTAINING PROTEIN"/>
    <property type="match status" value="1"/>
</dbReference>
<protein>
    <submittedName>
        <fullName evidence="3">MFS transporter</fullName>
    </submittedName>
</protein>
<feature type="transmembrane region" description="Helical" evidence="2">
    <location>
        <begin position="42"/>
        <end position="65"/>
    </location>
</feature>
<accession>A0A9Q8U0B6</accession>
<dbReference type="InterPro" id="IPR039672">
    <property type="entry name" value="MFS_2"/>
</dbReference>
<dbReference type="InterPro" id="IPR036259">
    <property type="entry name" value="MFS_trans_sf"/>
</dbReference>
<reference evidence="3" key="1">
    <citation type="submission" date="2022-05" db="EMBL/GenBank/DDBJ databases">
        <title>Single-amplified genomics reveal most streamlined microbe among free-living bacteria.</title>
        <authorList>
            <person name="Roda-Garcia J."/>
            <person name="Haro-Moreno J.M."/>
            <person name="Rodriguez-Valera F."/>
            <person name="Almagro-Moreno S."/>
            <person name="Lopez-Perez M."/>
        </authorList>
    </citation>
    <scope>NUCLEOTIDE SEQUENCE</scope>
    <source>
        <strain evidence="3">TMED112-D2-2</strain>
    </source>
</reference>
<feature type="transmembrane region" description="Helical" evidence="2">
    <location>
        <begin position="77"/>
        <end position="96"/>
    </location>
</feature>
<dbReference type="Proteomes" id="UP001056381">
    <property type="component" value="Chromosome"/>
</dbReference>
<dbReference type="GO" id="GO:0015293">
    <property type="term" value="F:symporter activity"/>
    <property type="evidence" value="ECO:0007669"/>
    <property type="project" value="InterPro"/>
</dbReference>
<dbReference type="GO" id="GO:0005886">
    <property type="term" value="C:plasma membrane"/>
    <property type="evidence" value="ECO:0007669"/>
    <property type="project" value="TreeGrafter"/>
</dbReference>
<sequence>MKISFWQRILLGFGGGINAIKTDFFSFFLGFFYLTFLGLNPLLTGSAVLLALLFDAFSDPVIGTFSDRTKTNLGRRYPYMFLSLLPICICYVMLFIPDPSWSESQYFLFFWLLFFLILTRFFVSIFDVPHRALFSELGGNYVNNSRVMSMREGYQWIIGAGHSLVVYSFLGYFISDPYKWLYIGIFGSSSMLIFGVISLLGSKKVIPELYEWKPKQREADFKILKKELSFVLKSKTLLLFIFGSLLIQGTWGLANSLSFLTYTKFWQFDPLDLRVLIYFYILAAIVSWIVTPIITRYLDKESISL</sequence>
<dbReference type="Pfam" id="PF13347">
    <property type="entry name" value="MFS_2"/>
    <property type="match status" value="1"/>
</dbReference>
<gene>
    <name evidence="3" type="ORF">M9B40_01745</name>
</gene>
<keyword evidence="2" id="KW-0472">Membrane</keyword>
<evidence type="ECO:0000313" key="4">
    <source>
        <dbReference type="Proteomes" id="UP001056381"/>
    </source>
</evidence>
<organism evidence="3 4">
    <name type="scientific">SAR86 cluster bacterium</name>
    <dbReference type="NCBI Taxonomy" id="2030880"/>
    <lineage>
        <taxon>Bacteria</taxon>
        <taxon>Pseudomonadati</taxon>
        <taxon>Pseudomonadota</taxon>
        <taxon>Gammaproteobacteria</taxon>
        <taxon>SAR86 cluster</taxon>
    </lineage>
</organism>
<dbReference type="Gene3D" id="1.20.1250.20">
    <property type="entry name" value="MFS general substrate transporter like domains"/>
    <property type="match status" value="1"/>
</dbReference>
<dbReference type="EMBL" id="CP097966">
    <property type="protein sequence ID" value="URQ63505.1"/>
    <property type="molecule type" value="Genomic_DNA"/>
</dbReference>
<evidence type="ECO:0000256" key="2">
    <source>
        <dbReference type="SAM" id="Phobius"/>
    </source>
</evidence>
<feature type="transmembrane region" description="Helical" evidence="2">
    <location>
        <begin position="236"/>
        <end position="257"/>
    </location>
</feature>
<evidence type="ECO:0000313" key="3">
    <source>
        <dbReference type="EMBL" id="URQ63505.1"/>
    </source>
</evidence>
<feature type="transmembrane region" description="Helical" evidence="2">
    <location>
        <begin position="108"/>
        <end position="126"/>
    </location>
</feature>
<name>A0A9Q8U0B6_9GAMM</name>
<feature type="transmembrane region" description="Helical" evidence="2">
    <location>
        <begin position="154"/>
        <end position="174"/>
    </location>
</feature>
<dbReference type="PANTHER" id="PTHR11328:SF24">
    <property type="entry name" value="MAJOR FACILITATOR SUPERFAMILY (MFS) PROFILE DOMAIN-CONTAINING PROTEIN"/>
    <property type="match status" value="1"/>
</dbReference>
<dbReference type="GO" id="GO:0008643">
    <property type="term" value="P:carbohydrate transport"/>
    <property type="evidence" value="ECO:0007669"/>
    <property type="project" value="InterPro"/>
</dbReference>
<evidence type="ECO:0000256" key="1">
    <source>
        <dbReference type="ARBA" id="ARBA00009617"/>
    </source>
</evidence>
<keyword evidence="2" id="KW-0812">Transmembrane</keyword>
<comment type="similarity">
    <text evidence="1">Belongs to the sodium:galactoside symporter (TC 2.A.2) family.</text>
</comment>
<feature type="transmembrane region" description="Helical" evidence="2">
    <location>
        <begin position="277"/>
        <end position="298"/>
    </location>
</feature>
<keyword evidence="4" id="KW-1185">Reference proteome</keyword>
<keyword evidence="2" id="KW-1133">Transmembrane helix</keyword>
<dbReference type="AlphaFoldDB" id="A0A9Q8U0B6"/>
<feature type="transmembrane region" description="Helical" evidence="2">
    <location>
        <begin position="180"/>
        <end position="200"/>
    </location>
</feature>
<dbReference type="SUPFAM" id="SSF103473">
    <property type="entry name" value="MFS general substrate transporter"/>
    <property type="match status" value="1"/>
</dbReference>
<proteinExistence type="inferred from homology"/>